<proteinExistence type="predicted"/>
<name>A0AA35ZCC8_LACSI</name>
<keyword evidence="2" id="KW-1185">Reference proteome</keyword>
<protein>
    <submittedName>
        <fullName evidence="1">Uncharacterized protein</fullName>
    </submittedName>
</protein>
<gene>
    <name evidence="1" type="ORF">LSALG_LOCUS29192</name>
</gene>
<sequence>MVASAHCLRQSSSSYVELVLIRAKRDELRARLLELEGEKHAFDDLYDLFAWEKASLEEYFLETERVNRENVEADLSWLRKKGIVHVVDMLIESSKFTLGIKQMKATCMEVGVESGKQIIREQVASGKFTPGEMSTLLEYTQAMHVEVKYFLEIDFASYLHFGELDMDGLLLLCSDPDIEGECHEGSTSGTKPSPPAPGM</sequence>
<accession>A0AA35ZCC8</accession>
<evidence type="ECO:0000313" key="2">
    <source>
        <dbReference type="Proteomes" id="UP001177003"/>
    </source>
</evidence>
<dbReference type="EMBL" id="OX465082">
    <property type="protein sequence ID" value="CAI9289979.1"/>
    <property type="molecule type" value="Genomic_DNA"/>
</dbReference>
<evidence type="ECO:0000313" key="1">
    <source>
        <dbReference type="EMBL" id="CAI9289979.1"/>
    </source>
</evidence>
<reference evidence="1" key="1">
    <citation type="submission" date="2023-04" db="EMBL/GenBank/DDBJ databases">
        <authorList>
            <person name="Vijverberg K."/>
            <person name="Xiong W."/>
            <person name="Schranz E."/>
        </authorList>
    </citation>
    <scope>NUCLEOTIDE SEQUENCE</scope>
</reference>
<dbReference type="Proteomes" id="UP001177003">
    <property type="component" value="Chromosome 6"/>
</dbReference>
<dbReference type="AlphaFoldDB" id="A0AA35ZCC8"/>
<organism evidence="1 2">
    <name type="scientific">Lactuca saligna</name>
    <name type="common">Willowleaf lettuce</name>
    <dbReference type="NCBI Taxonomy" id="75948"/>
    <lineage>
        <taxon>Eukaryota</taxon>
        <taxon>Viridiplantae</taxon>
        <taxon>Streptophyta</taxon>
        <taxon>Embryophyta</taxon>
        <taxon>Tracheophyta</taxon>
        <taxon>Spermatophyta</taxon>
        <taxon>Magnoliopsida</taxon>
        <taxon>eudicotyledons</taxon>
        <taxon>Gunneridae</taxon>
        <taxon>Pentapetalae</taxon>
        <taxon>asterids</taxon>
        <taxon>campanulids</taxon>
        <taxon>Asterales</taxon>
        <taxon>Asteraceae</taxon>
        <taxon>Cichorioideae</taxon>
        <taxon>Cichorieae</taxon>
        <taxon>Lactucinae</taxon>
        <taxon>Lactuca</taxon>
    </lineage>
</organism>